<organism evidence="6">
    <name type="scientific">Ixodes ricinus</name>
    <name type="common">Common tick</name>
    <name type="synonym">Acarus ricinus</name>
    <dbReference type="NCBI Taxonomy" id="34613"/>
    <lineage>
        <taxon>Eukaryota</taxon>
        <taxon>Metazoa</taxon>
        <taxon>Ecdysozoa</taxon>
        <taxon>Arthropoda</taxon>
        <taxon>Chelicerata</taxon>
        <taxon>Arachnida</taxon>
        <taxon>Acari</taxon>
        <taxon>Parasitiformes</taxon>
        <taxon>Ixodida</taxon>
        <taxon>Ixodoidea</taxon>
        <taxon>Ixodidae</taxon>
        <taxon>Ixodinae</taxon>
        <taxon>Ixodes</taxon>
    </lineage>
</organism>
<dbReference type="AlphaFoldDB" id="A0A0K8RG19"/>
<evidence type="ECO:0000259" key="5">
    <source>
        <dbReference type="PROSITE" id="PS50279"/>
    </source>
</evidence>
<keyword evidence="1" id="KW-0646">Protease inhibitor</keyword>
<evidence type="ECO:0000256" key="4">
    <source>
        <dbReference type="SAM" id="SignalP"/>
    </source>
</evidence>
<keyword evidence="3" id="KW-1015">Disulfide bond</keyword>
<sequence>MFIHVVWILATATTGSYSQSCQSDYKVDVCFLDPVKGEGDPPVQHFFYDWRTGTCLSMMFGNLWDQNEEQNRFHSEDDCNSKCRKGLRNECFEEVWEGWGNRRIEKGAYNSSSMKCVRIFWSGNEKVKNLFNSEDECSEKCKIPDLGPCAYPFRTDCRHGDSIYYSYNNKTQKCVKLHPHQCPTYGNGFYTMRQCYQRCGRFVENKCELPIQNMSFCGTPQRRYGYNTKTERCEMFLGCEDSGNNFRTPQACWETCAKPSKHRCTQRPDYYTTIGPVKRYYYSINSHECKSSRMILGRVSGTSNLFYKKEECEDTCRSTYKPDSDDWE</sequence>
<dbReference type="InterPro" id="IPR036880">
    <property type="entry name" value="Kunitz_BPTI_sf"/>
</dbReference>
<proteinExistence type="evidence at transcript level"/>
<evidence type="ECO:0000256" key="2">
    <source>
        <dbReference type="ARBA" id="ARBA00022900"/>
    </source>
</evidence>
<feature type="chain" id="PRO_5005517725" evidence="4">
    <location>
        <begin position="19"/>
        <end position="328"/>
    </location>
</feature>
<dbReference type="PANTHER" id="PTHR10083:SF374">
    <property type="entry name" value="BPTI_KUNITZ INHIBITOR DOMAIN-CONTAINING PROTEIN"/>
    <property type="match status" value="1"/>
</dbReference>
<reference evidence="6" key="1">
    <citation type="submission" date="2012-12" db="EMBL/GenBank/DDBJ databases">
        <title>Identification and characterization of a phenylalanine ammonia-lyase gene family in Isatis indigotica Fort.</title>
        <authorList>
            <person name="Liu Q."/>
            <person name="Chen J."/>
            <person name="Zhou X."/>
            <person name="Di P."/>
            <person name="Xiao Y."/>
            <person name="Xuan H."/>
            <person name="Zhang L."/>
            <person name="Chen W."/>
        </authorList>
    </citation>
    <scope>NUCLEOTIDE SEQUENCE</scope>
    <source>
        <tissue evidence="6">Salivary gland</tissue>
    </source>
</reference>
<dbReference type="GO" id="GO:0004867">
    <property type="term" value="F:serine-type endopeptidase inhibitor activity"/>
    <property type="evidence" value="ECO:0007669"/>
    <property type="project" value="UniProtKB-KW"/>
</dbReference>
<dbReference type="PROSITE" id="PS50279">
    <property type="entry name" value="BPTI_KUNITZ_2"/>
    <property type="match status" value="3"/>
</dbReference>
<evidence type="ECO:0000256" key="3">
    <source>
        <dbReference type="ARBA" id="ARBA00023157"/>
    </source>
</evidence>
<name>A0A0K8RG19_IXORI</name>
<dbReference type="EMBL" id="GADI01004364">
    <property type="protein sequence ID" value="JAA69444.1"/>
    <property type="molecule type" value="mRNA"/>
</dbReference>
<feature type="domain" description="BPTI/Kunitz inhibitor" evidence="5">
    <location>
        <begin position="264"/>
        <end position="316"/>
    </location>
</feature>
<keyword evidence="4" id="KW-0732">Signal</keyword>
<evidence type="ECO:0000256" key="1">
    <source>
        <dbReference type="ARBA" id="ARBA00022690"/>
    </source>
</evidence>
<feature type="signal peptide" evidence="4">
    <location>
        <begin position="1"/>
        <end position="18"/>
    </location>
</feature>
<evidence type="ECO:0000313" key="6">
    <source>
        <dbReference type="EMBL" id="JAA69444.1"/>
    </source>
</evidence>
<feature type="domain" description="BPTI/Kunitz inhibitor" evidence="5">
    <location>
        <begin position="207"/>
        <end position="256"/>
    </location>
</feature>
<dbReference type="SUPFAM" id="SSF57362">
    <property type="entry name" value="BPTI-like"/>
    <property type="match status" value="5"/>
</dbReference>
<dbReference type="CDD" id="cd00109">
    <property type="entry name" value="Kunitz-type"/>
    <property type="match status" value="1"/>
</dbReference>
<dbReference type="InterPro" id="IPR002223">
    <property type="entry name" value="Kunitz_BPTI"/>
</dbReference>
<dbReference type="Pfam" id="PF00014">
    <property type="entry name" value="Kunitz_BPTI"/>
    <property type="match status" value="4"/>
</dbReference>
<dbReference type="Gene3D" id="4.10.410.10">
    <property type="entry name" value="Pancreatic trypsin inhibitor Kunitz domain"/>
    <property type="match status" value="4"/>
</dbReference>
<dbReference type="GO" id="GO:0005615">
    <property type="term" value="C:extracellular space"/>
    <property type="evidence" value="ECO:0007669"/>
    <property type="project" value="TreeGrafter"/>
</dbReference>
<dbReference type="PANTHER" id="PTHR10083">
    <property type="entry name" value="KUNITZ-TYPE PROTEASE INHIBITOR-RELATED"/>
    <property type="match status" value="1"/>
</dbReference>
<accession>A0A0K8RG19</accession>
<dbReference type="SMART" id="SM00131">
    <property type="entry name" value="KU"/>
    <property type="match status" value="4"/>
</dbReference>
<keyword evidence="2" id="KW-0722">Serine protease inhibitor</keyword>
<feature type="domain" description="BPTI/Kunitz inhibitor" evidence="5">
    <location>
        <begin position="30"/>
        <end position="83"/>
    </location>
</feature>
<protein>
    <submittedName>
        <fullName evidence="6">Putative salivary kunitz domain protein</fullName>
    </submittedName>
</protein>
<dbReference type="InterPro" id="IPR050098">
    <property type="entry name" value="TFPI/VKTCI-like"/>
</dbReference>